<dbReference type="InterPro" id="IPR008775">
    <property type="entry name" value="Phytyl_CoA_dOase-like"/>
</dbReference>
<evidence type="ECO:0000256" key="1">
    <source>
        <dbReference type="ARBA" id="ARBA00001954"/>
    </source>
</evidence>
<name>A0A1Y5T405_9RHOB</name>
<organism evidence="2 3">
    <name type="scientific">Falsiruegeria litorea R37</name>
    <dbReference type="NCBI Taxonomy" id="1200284"/>
    <lineage>
        <taxon>Bacteria</taxon>
        <taxon>Pseudomonadati</taxon>
        <taxon>Pseudomonadota</taxon>
        <taxon>Alphaproteobacteria</taxon>
        <taxon>Rhodobacterales</taxon>
        <taxon>Roseobacteraceae</taxon>
        <taxon>Falsiruegeria</taxon>
    </lineage>
</organism>
<dbReference type="Proteomes" id="UP000193077">
    <property type="component" value="Unassembled WGS sequence"/>
</dbReference>
<dbReference type="SUPFAM" id="SSF51197">
    <property type="entry name" value="Clavaminate synthase-like"/>
    <property type="match status" value="1"/>
</dbReference>
<gene>
    <name evidence="2" type="primary">ptlH</name>
    <name evidence="2" type="ORF">TRL7639_02942</name>
</gene>
<comment type="cofactor">
    <cofactor evidence="1">
        <name>Fe(2+)</name>
        <dbReference type="ChEBI" id="CHEBI:29033"/>
    </cofactor>
</comment>
<dbReference type="Pfam" id="PF05721">
    <property type="entry name" value="PhyH"/>
    <property type="match status" value="1"/>
</dbReference>
<dbReference type="EC" id="1.14.11.35" evidence="2"/>
<proteinExistence type="predicted"/>
<dbReference type="RefSeq" id="WP_085796609.1">
    <property type="nucleotide sequence ID" value="NZ_FWFO01000002.1"/>
</dbReference>
<dbReference type="GO" id="GO:0005506">
    <property type="term" value="F:iron ion binding"/>
    <property type="evidence" value="ECO:0007669"/>
    <property type="project" value="UniProtKB-ARBA"/>
</dbReference>
<keyword evidence="2" id="KW-0560">Oxidoreductase</keyword>
<dbReference type="AlphaFoldDB" id="A0A1Y5T405"/>
<reference evidence="2 3" key="1">
    <citation type="submission" date="2017-03" db="EMBL/GenBank/DDBJ databases">
        <authorList>
            <person name="Afonso C.L."/>
            <person name="Miller P.J."/>
            <person name="Scott M.A."/>
            <person name="Spackman E."/>
            <person name="Goraichik I."/>
            <person name="Dimitrov K.M."/>
            <person name="Suarez D.L."/>
            <person name="Swayne D.E."/>
        </authorList>
    </citation>
    <scope>NUCLEOTIDE SEQUENCE [LARGE SCALE GENOMIC DNA]</scope>
    <source>
        <strain evidence="2 3">CECT 7639</strain>
    </source>
</reference>
<sequence length="299" mass="33302">MPQPLSLDHGHLTADQRNRYWSDGFLFPIQIMSPEEAAETRAGLEQIERDWLATDLPKPLMTYKRNHAHMVMPLAAKLARDPRILNAVQGILGPDLMIWSAEFFIKEPHTKHVVGMHQDLTYWGLGETSDQVTAWVALSPATIDSGCMDFVKGSHKNPIMPHNDTFSETNLLSRGQEIAVDVRDEDKTHIELQPGQISLHHGLTFHGSGPNISDDRRIGFAIRYINPNARQEVADRDYAMMARGTDTSGAFVHVPTPTGLFATEALALHHEIQTEQTKALAEGLKKDVSLYQGLTAAND</sequence>
<dbReference type="Gene3D" id="2.60.120.620">
    <property type="entry name" value="q2cbj1_9rhob like domain"/>
    <property type="match status" value="1"/>
</dbReference>
<keyword evidence="3" id="KW-1185">Reference proteome</keyword>
<dbReference type="PANTHER" id="PTHR20883:SF48">
    <property type="entry name" value="ECTOINE DIOXYGENASE"/>
    <property type="match status" value="1"/>
</dbReference>
<dbReference type="OrthoDB" id="9791262at2"/>
<dbReference type="EMBL" id="FWFO01000002">
    <property type="protein sequence ID" value="SLN55219.1"/>
    <property type="molecule type" value="Genomic_DNA"/>
</dbReference>
<protein>
    <submittedName>
        <fullName evidence="2">1-deoxypentalenic acid 11-beta-hydroxylase</fullName>
        <ecNumber evidence="2">1.14.11.35</ecNumber>
    </submittedName>
</protein>
<evidence type="ECO:0000313" key="3">
    <source>
        <dbReference type="Proteomes" id="UP000193077"/>
    </source>
</evidence>
<dbReference type="PANTHER" id="PTHR20883">
    <property type="entry name" value="PHYTANOYL-COA DIOXYGENASE DOMAIN CONTAINING 1"/>
    <property type="match status" value="1"/>
</dbReference>
<accession>A0A1Y5T405</accession>
<dbReference type="GO" id="GO:0016706">
    <property type="term" value="F:2-oxoglutarate-dependent dioxygenase activity"/>
    <property type="evidence" value="ECO:0007669"/>
    <property type="project" value="UniProtKB-ARBA"/>
</dbReference>
<evidence type="ECO:0000313" key="2">
    <source>
        <dbReference type="EMBL" id="SLN55219.1"/>
    </source>
</evidence>